<dbReference type="CDD" id="cd01288">
    <property type="entry name" value="FabZ"/>
    <property type="match status" value="1"/>
</dbReference>
<keyword evidence="2" id="KW-0456">Lyase</keyword>
<comment type="caution">
    <text evidence="3">The sequence shown here is derived from an EMBL/GenBank/DDBJ whole genome shotgun (WGS) entry which is preliminary data.</text>
</comment>
<sequence>MKYDREQVMRIIPQRDPILLIDSVEELDPGNSITATFFVRPDMAIFQGHFPGNPILPGVYTVESAAQATSLLFLSLDRYSGKLPLFCGIDNVRFLRKIKPGDTITLKGSLLSENMEKAIVKSHVEVFNGDEKAALVDVTLAIR</sequence>
<protein>
    <submittedName>
        <fullName evidence="3">Beta-hydroxyacyl-ACP dehydratase</fullName>
    </submittedName>
</protein>
<comment type="similarity">
    <text evidence="1">Belongs to the thioester dehydratase family. FabZ subfamily.</text>
</comment>
<dbReference type="InterPro" id="IPR013114">
    <property type="entry name" value="FabA_FabZ"/>
</dbReference>
<evidence type="ECO:0000256" key="2">
    <source>
        <dbReference type="ARBA" id="ARBA00023239"/>
    </source>
</evidence>
<dbReference type="EMBL" id="JACOPR010000009">
    <property type="protein sequence ID" value="MBC5731726.1"/>
    <property type="molecule type" value="Genomic_DNA"/>
</dbReference>
<evidence type="ECO:0000313" key="4">
    <source>
        <dbReference type="Proteomes" id="UP000660021"/>
    </source>
</evidence>
<organism evidence="3 4">
    <name type="scientific">Pseudoflavonifractor hominis</name>
    <dbReference type="NCBI Taxonomy" id="2763059"/>
    <lineage>
        <taxon>Bacteria</taxon>
        <taxon>Bacillati</taxon>
        <taxon>Bacillota</taxon>
        <taxon>Clostridia</taxon>
        <taxon>Eubacteriales</taxon>
        <taxon>Oscillospiraceae</taxon>
        <taxon>Pseudoflavonifractor</taxon>
    </lineage>
</organism>
<dbReference type="SUPFAM" id="SSF54637">
    <property type="entry name" value="Thioesterase/thiol ester dehydrase-isomerase"/>
    <property type="match status" value="1"/>
</dbReference>
<keyword evidence="4" id="KW-1185">Reference proteome</keyword>
<dbReference type="InterPro" id="IPR029069">
    <property type="entry name" value="HotDog_dom_sf"/>
</dbReference>
<evidence type="ECO:0000313" key="3">
    <source>
        <dbReference type="EMBL" id="MBC5731726.1"/>
    </source>
</evidence>
<accession>A0ABR7HWC7</accession>
<dbReference type="Pfam" id="PF07977">
    <property type="entry name" value="FabA"/>
    <property type="match status" value="1"/>
</dbReference>
<dbReference type="Proteomes" id="UP000660021">
    <property type="component" value="Unassembled WGS sequence"/>
</dbReference>
<name>A0ABR7HWC7_9FIRM</name>
<dbReference type="Gene3D" id="3.10.129.10">
    <property type="entry name" value="Hotdog Thioesterase"/>
    <property type="match status" value="1"/>
</dbReference>
<dbReference type="PANTHER" id="PTHR30272:SF1">
    <property type="entry name" value="3-HYDROXYACYL-[ACYL-CARRIER-PROTEIN] DEHYDRATASE"/>
    <property type="match status" value="1"/>
</dbReference>
<evidence type="ECO:0000256" key="1">
    <source>
        <dbReference type="ARBA" id="ARBA00009174"/>
    </source>
</evidence>
<gene>
    <name evidence="3" type="ORF">H8S34_12945</name>
</gene>
<dbReference type="PANTHER" id="PTHR30272">
    <property type="entry name" value="3-HYDROXYACYL-[ACYL-CARRIER-PROTEIN] DEHYDRATASE"/>
    <property type="match status" value="1"/>
</dbReference>
<reference evidence="3 4" key="1">
    <citation type="submission" date="2020-08" db="EMBL/GenBank/DDBJ databases">
        <title>Genome public.</title>
        <authorList>
            <person name="Liu C."/>
            <person name="Sun Q."/>
        </authorList>
    </citation>
    <scope>NUCLEOTIDE SEQUENCE [LARGE SCALE GENOMIC DNA]</scope>
    <source>
        <strain evidence="3 4">New-38</strain>
    </source>
</reference>
<proteinExistence type="inferred from homology"/>